<reference evidence="2" key="1">
    <citation type="submission" date="2023-03" db="EMBL/GenBank/DDBJ databases">
        <title>Electrophorus voltai genome.</title>
        <authorList>
            <person name="Bian C."/>
        </authorList>
    </citation>
    <scope>NUCLEOTIDE SEQUENCE</scope>
    <source>
        <strain evidence="2">CB-2022</strain>
        <tissue evidence="2">Muscle</tissue>
    </source>
</reference>
<dbReference type="PANTHER" id="PTHR37984:SF15">
    <property type="entry name" value="INTEGRASE CATALYTIC DOMAIN-CONTAINING PROTEIN"/>
    <property type="match status" value="1"/>
</dbReference>
<evidence type="ECO:0000259" key="1">
    <source>
        <dbReference type="PROSITE" id="PS50994"/>
    </source>
</evidence>
<dbReference type="InterPro" id="IPR050951">
    <property type="entry name" value="Retrovirus_Pol_polyprotein"/>
</dbReference>
<gene>
    <name evidence="2" type="ORF">P4O66_009340</name>
</gene>
<dbReference type="InterPro" id="IPR012337">
    <property type="entry name" value="RNaseH-like_sf"/>
</dbReference>
<dbReference type="Proteomes" id="UP001239994">
    <property type="component" value="Unassembled WGS sequence"/>
</dbReference>
<comment type="caution">
    <text evidence="2">The sequence shown here is derived from an EMBL/GenBank/DDBJ whole genome shotgun (WGS) entry which is preliminary data.</text>
</comment>
<accession>A0AAD9DUW1</accession>
<dbReference type="PANTHER" id="PTHR37984">
    <property type="entry name" value="PROTEIN CBG26694"/>
    <property type="match status" value="1"/>
</dbReference>
<sequence length="212" mass="24161">MLLSTDSERIAHIDEILIYSFSWDQYVCDIRAVLRTIPAEPPLLQTGKITLGPLTDLLWTIQEDNALVLQQPDPEKPFVVEGNMVILVIVDRFSKMVRFLPLKGLLTAWETAEQLFQQFGLPEDIVSDRGSQFTSRVWKELLGKLNITVSLMSGYHPEANGKVEMVNQDLGKFLQLYSQKHPETWSVYLPWAEYTQNSLHRAATGLMPFKGP</sequence>
<dbReference type="InterPro" id="IPR036397">
    <property type="entry name" value="RNaseH_sf"/>
</dbReference>
<name>A0AAD9DUW1_9TELE</name>
<evidence type="ECO:0000313" key="3">
    <source>
        <dbReference type="Proteomes" id="UP001239994"/>
    </source>
</evidence>
<feature type="domain" description="Integrase catalytic" evidence="1">
    <location>
        <begin position="49"/>
        <end position="212"/>
    </location>
</feature>
<dbReference type="EMBL" id="JAROKS010000015">
    <property type="protein sequence ID" value="KAK1796260.1"/>
    <property type="molecule type" value="Genomic_DNA"/>
</dbReference>
<proteinExistence type="predicted"/>
<dbReference type="AlphaFoldDB" id="A0AAD9DUW1"/>
<evidence type="ECO:0000313" key="2">
    <source>
        <dbReference type="EMBL" id="KAK1796260.1"/>
    </source>
</evidence>
<dbReference type="Pfam" id="PF00665">
    <property type="entry name" value="rve"/>
    <property type="match status" value="1"/>
</dbReference>
<protein>
    <recommendedName>
        <fullName evidence="1">Integrase catalytic domain-containing protein</fullName>
    </recommendedName>
</protein>
<dbReference type="GO" id="GO:0015074">
    <property type="term" value="P:DNA integration"/>
    <property type="evidence" value="ECO:0007669"/>
    <property type="project" value="InterPro"/>
</dbReference>
<dbReference type="SUPFAM" id="SSF53098">
    <property type="entry name" value="Ribonuclease H-like"/>
    <property type="match status" value="1"/>
</dbReference>
<dbReference type="PROSITE" id="PS50994">
    <property type="entry name" value="INTEGRASE"/>
    <property type="match status" value="1"/>
</dbReference>
<organism evidence="2 3">
    <name type="scientific">Electrophorus voltai</name>
    <dbReference type="NCBI Taxonomy" id="2609070"/>
    <lineage>
        <taxon>Eukaryota</taxon>
        <taxon>Metazoa</taxon>
        <taxon>Chordata</taxon>
        <taxon>Craniata</taxon>
        <taxon>Vertebrata</taxon>
        <taxon>Euteleostomi</taxon>
        <taxon>Actinopterygii</taxon>
        <taxon>Neopterygii</taxon>
        <taxon>Teleostei</taxon>
        <taxon>Ostariophysi</taxon>
        <taxon>Gymnotiformes</taxon>
        <taxon>Gymnotoidei</taxon>
        <taxon>Gymnotidae</taxon>
        <taxon>Electrophorus</taxon>
    </lineage>
</organism>
<dbReference type="GO" id="GO:0003676">
    <property type="term" value="F:nucleic acid binding"/>
    <property type="evidence" value="ECO:0007669"/>
    <property type="project" value="InterPro"/>
</dbReference>
<keyword evidence="3" id="KW-1185">Reference proteome</keyword>
<dbReference type="InterPro" id="IPR001584">
    <property type="entry name" value="Integrase_cat-core"/>
</dbReference>
<dbReference type="Gene3D" id="3.30.420.10">
    <property type="entry name" value="Ribonuclease H-like superfamily/Ribonuclease H"/>
    <property type="match status" value="1"/>
</dbReference>